<dbReference type="Gene3D" id="2.60.40.1860">
    <property type="entry name" value="Protein-arginine deiminase, N-terminal domain"/>
    <property type="match status" value="1"/>
</dbReference>
<dbReference type="SUPFAM" id="SSF49503">
    <property type="entry name" value="Cupredoxins"/>
    <property type="match status" value="1"/>
</dbReference>
<comment type="subcellular location">
    <subcellularLocation>
        <location evidence="1 5">Cytoplasm</location>
    </subcellularLocation>
</comment>
<dbReference type="KEGG" id="bbis:104981212"/>
<dbReference type="FunFam" id="2.60.40.1700:FF:000001">
    <property type="entry name" value="Protein-arginine deiminase type-2"/>
    <property type="match status" value="1"/>
</dbReference>
<evidence type="ECO:0000256" key="6">
    <source>
        <dbReference type="PIRSR" id="PIRSR001247-1"/>
    </source>
</evidence>
<dbReference type="GO" id="GO:0005509">
    <property type="term" value="F:calcium ion binding"/>
    <property type="evidence" value="ECO:0007669"/>
    <property type="project" value="UniProtKB-UniRule"/>
</dbReference>
<feature type="active site" evidence="6">
    <location>
        <position position="342"/>
    </location>
</feature>
<sequence>MAWGTVVHVAPGQPTQAVCVLGTETQLDVYSSAPKGYTSFSITASPGVVVKVAHRPPAKKSPTGSSQWRLEPGLDVSLKLRAASESTGDQQVQISYHGPAPTPAEALLYLTGVEISLSADISRTGKMKPTGSVKDKRAWTWGPRGQGAILLVNCDRDNPNSSAVDYKDEQLDSHDLEDLSLVILSTRTPGDFFSKHQLVLHVAKAEMDKVRVFQDNGGRQPSRYSAVLGPERPSHLLELPGGQRSTHFYVEGLAFPDASFPGLVSLHLSLLDVSNPELPQSLLFQDSVVFRVAPWIMTPNTQPPKEVYVCRVFENEDFLTSLTALAKKAAQEESVDDRWMQDEMEIGYTQAPHRTLPVVFDSPRNRGLKDFPIKCMLGPDFGYVTRGPQTGSVTDLDSFGNLEVSPPVTVRGKAYPLGGLGFDSCSGNETPYAAAKSLRARVFSSTTAQKHTCLPITPCVGSQESQEMHRALQDFLGAQQVQAPLRLYSDWLSVGHVDEFLSFVPVQKKGFRLLLASPRACYQLFQEQLKEGHGEALLFPGVKKKKQQKIKDILSDKKLREHNSYVELFRLIKDSRGTPKAEAFFPNMVNMLVLGQHLGIPKPFGPVINGRCCLEEKVRSLLEPLGLHCTFLDDYYAYHVRQGNVHCGTNVRRQPFSFKWWHMEP</sequence>
<evidence type="ECO:0000259" key="8">
    <source>
        <dbReference type="Pfam" id="PF08526"/>
    </source>
</evidence>
<dbReference type="SUPFAM" id="SSF55909">
    <property type="entry name" value="Pentein"/>
    <property type="match status" value="1"/>
</dbReference>
<evidence type="ECO:0000313" key="11">
    <source>
        <dbReference type="RefSeq" id="XP_010828517.1"/>
    </source>
</evidence>
<dbReference type="SUPFAM" id="SSF110083">
    <property type="entry name" value="Peptidylarginine deiminase Pad4, middle domain"/>
    <property type="match status" value="1"/>
</dbReference>
<dbReference type="Pfam" id="PF03068">
    <property type="entry name" value="PAD"/>
    <property type="match status" value="3"/>
</dbReference>
<evidence type="ECO:0000256" key="1">
    <source>
        <dbReference type="ARBA" id="ARBA00004496"/>
    </source>
</evidence>
<dbReference type="GeneID" id="104981212"/>
<name>A0A6P3GPB2_BISBB</name>
<dbReference type="OrthoDB" id="5102063at2759"/>
<dbReference type="CTD" id="23569"/>
<dbReference type="InterPro" id="IPR013733">
    <property type="entry name" value="Prot_Arg_deaminase_cen_dom"/>
</dbReference>
<dbReference type="InterPro" id="IPR013732">
    <property type="entry name" value="PAD_N"/>
</dbReference>
<dbReference type="GO" id="GO:0005634">
    <property type="term" value="C:nucleus"/>
    <property type="evidence" value="ECO:0007669"/>
    <property type="project" value="TreeGrafter"/>
</dbReference>
<dbReference type="Gene3D" id="3.75.10.10">
    <property type="entry name" value="L-arginine/glycine Amidinotransferase, Chain A"/>
    <property type="match status" value="2"/>
</dbReference>
<feature type="domain" description="Protein-arginine deiminase (PAD) central" evidence="9">
    <location>
        <begin position="113"/>
        <end position="272"/>
    </location>
</feature>
<evidence type="ECO:0000259" key="9">
    <source>
        <dbReference type="Pfam" id="PF08527"/>
    </source>
</evidence>
<evidence type="ECO:0000256" key="4">
    <source>
        <dbReference type="ARBA" id="ARBA00022723"/>
    </source>
</evidence>
<keyword evidence="3 5" id="KW-0963">Cytoplasm</keyword>
<keyword evidence="10" id="KW-1185">Reference proteome</keyword>
<evidence type="ECO:0000256" key="5">
    <source>
        <dbReference type="PIRNR" id="PIRNR001247"/>
    </source>
</evidence>
<dbReference type="CDD" id="cd04214">
    <property type="entry name" value="PAD_N"/>
    <property type="match status" value="1"/>
</dbReference>
<dbReference type="AlphaFoldDB" id="A0A6P3GPB2"/>
<dbReference type="PANTHER" id="PTHR10837:SF3">
    <property type="entry name" value="PROTEIN-ARGININE DEIMINASE TYPE-4"/>
    <property type="match status" value="1"/>
</dbReference>
<keyword evidence="5" id="KW-0106">Calcium</keyword>
<dbReference type="FunFam" id="2.60.40.1860:FF:000003">
    <property type="entry name" value="Protein-arginine deiminase type-4"/>
    <property type="match status" value="1"/>
</dbReference>
<comment type="similarity">
    <text evidence="2 5">Belongs to the protein arginine deiminase family.</text>
</comment>
<comment type="function">
    <text evidence="5">Catalyzes the deimination of arginine residues of proteins.</text>
</comment>
<evidence type="ECO:0000256" key="2">
    <source>
        <dbReference type="ARBA" id="ARBA00008166"/>
    </source>
</evidence>
<comment type="cofactor">
    <cofactor evidence="5">
        <name>Ca(2+)</name>
        <dbReference type="ChEBI" id="CHEBI:29108"/>
    </cofactor>
</comment>
<proteinExistence type="inferred from homology"/>
<feature type="domain" description="Protein-arginine deiminase (PAD) N-terminal" evidence="8">
    <location>
        <begin position="1"/>
        <end position="111"/>
    </location>
</feature>
<dbReference type="PIRSF" id="PIRSF001247">
    <property type="entry name" value="Protein-arginine_deiminase"/>
    <property type="match status" value="1"/>
</dbReference>
<dbReference type="Pfam" id="PF08526">
    <property type="entry name" value="PAD_N"/>
    <property type="match status" value="1"/>
</dbReference>
<dbReference type="InterPro" id="IPR038685">
    <property type="entry name" value="PAD_N_sf"/>
</dbReference>
<protein>
    <recommendedName>
        <fullName evidence="5">Protein-arginine deiminase</fullName>
        <ecNumber evidence="5">3.5.3.15</ecNumber>
    </recommendedName>
</protein>
<evidence type="ECO:0000256" key="3">
    <source>
        <dbReference type="ARBA" id="ARBA00022490"/>
    </source>
</evidence>
<feature type="domain" description="Protein-arginine deiminase C-terminal" evidence="7">
    <location>
        <begin position="568"/>
        <end position="662"/>
    </location>
</feature>
<gene>
    <name evidence="11" type="primary">PADI4</name>
</gene>
<dbReference type="RefSeq" id="XP_010828517.1">
    <property type="nucleotide sequence ID" value="XM_010830215.1"/>
</dbReference>
<comment type="catalytic activity">
    <reaction evidence="5">
        <text>L-arginyl-[protein] + H2O = L-citrullyl-[protein] + NH4(+)</text>
        <dbReference type="Rhea" id="RHEA:18089"/>
        <dbReference type="Rhea" id="RHEA-COMP:10532"/>
        <dbReference type="Rhea" id="RHEA-COMP:10588"/>
        <dbReference type="ChEBI" id="CHEBI:15377"/>
        <dbReference type="ChEBI" id="CHEBI:28938"/>
        <dbReference type="ChEBI" id="CHEBI:29965"/>
        <dbReference type="ChEBI" id="CHEBI:83397"/>
        <dbReference type="EC" id="3.5.3.15"/>
    </reaction>
</comment>
<keyword evidence="4" id="KW-0479">Metal-binding</keyword>
<keyword evidence="5" id="KW-0378">Hydrolase</keyword>
<dbReference type="GO" id="GO:0005737">
    <property type="term" value="C:cytoplasm"/>
    <property type="evidence" value="ECO:0007669"/>
    <property type="project" value="UniProtKB-SubCell"/>
</dbReference>
<dbReference type="Proteomes" id="UP000515208">
    <property type="component" value="Unplaced"/>
</dbReference>
<feature type="active site" evidence="6">
    <location>
        <position position="498"/>
    </location>
</feature>
<dbReference type="InterPro" id="IPR008972">
    <property type="entry name" value="Cupredoxin"/>
</dbReference>
<evidence type="ECO:0000313" key="10">
    <source>
        <dbReference type="Proteomes" id="UP000515208"/>
    </source>
</evidence>
<dbReference type="InterPro" id="IPR013530">
    <property type="entry name" value="PAD_C"/>
</dbReference>
<accession>A0A6P3GPB2</accession>
<dbReference type="Gene3D" id="2.60.40.1700">
    <property type="entry name" value="Protein-arginine deiminase, central domain"/>
    <property type="match status" value="1"/>
</dbReference>
<dbReference type="Pfam" id="PF08527">
    <property type="entry name" value="PAD_M"/>
    <property type="match status" value="1"/>
</dbReference>
<dbReference type="PANTHER" id="PTHR10837">
    <property type="entry name" value="PEPTIDYLARGININE DEIMINASE"/>
    <property type="match status" value="1"/>
</dbReference>
<feature type="active site" evidence="6">
    <location>
        <position position="496"/>
    </location>
</feature>
<evidence type="ECO:0000259" key="7">
    <source>
        <dbReference type="Pfam" id="PF03068"/>
    </source>
</evidence>
<feature type="domain" description="Protein-arginine deiminase C-terminal" evidence="7">
    <location>
        <begin position="283"/>
        <end position="419"/>
    </location>
</feature>
<dbReference type="InterPro" id="IPR036556">
    <property type="entry name" value="PAD_central_sf"/>
</dbReference>
<dbReference type="InterPro" id="IPR004303">
    <property type="entry name" value="PAD"/>
</dbReference>
<dbReference type="GO" id="GO:0140794">
    <property type="term" value="F:histone arginine deiminase activity"/>
    <property type="evidence" value="ECO:0007669"/>
    <property type="project" value="TreeGrafter"/>
</dbReference>
<reference evidence="11" key="1">
    <citation type="submission" date="2025-08" db="UniProtKB">
        <authorList>
            <consortium name="RefSeq"/>
        </authorList>
    </citation>
    <scope>IDENTIFICATION</scope>
    <source>
        <tissue evidence="11">Blood</tissue>
    </source>
</reference>
<dbReference type="EC" id="3.5.3.15" evidence="5"/>
<organism evidence="10 11">
    <name type="scientific">Bison bison bison</name>
    <name type="common">North American plains bison</name>
    <dbReference type="NCBI Taxonomy" id="43346"/>
    <lineage>
        <taxon>Eukaryota</taxon>
        <taxon>Metazoa</taxon>
        <taxon>Chordata</taxon>
        <taxon>Craniata</taxon>
        <taxon>Vertebrata</taxon>
        <taxon>Euteleostomi</taxon>
        <taxon>Mammalia</taxon>
        <taxon>Eutheria</taxon>
        <taxon>Laurasiatheria</taxon>
        <taxon>Artiodactyla</taxon>
        <taxon>Ruminantia</taxon>
        <taxon>Pecora</taxon>
        <taxon>Bovidae</taxon>
        <taxon>Bovinae</taxon>
        <taxon>Bison</taxon>
    </lineage>
</organism>
<feature type="domain" description="Protein-arginine deiminase C-terminal" evidence="7">
    <location>
        <begin position="463"/>
        <end position="567"/>
    </location>
</feature>
<feature type="active site" evidence="6">
    <location>
        <position position="647"/>
    </location>
</feature>